<dbReference type="EMBL" id="JACXVP010000006">
    <property type="protein sequence ID" value="KAG5603443.1"/>
    <property type="molecule type" value="Genomic_DNA"/>
</dbReference>
<gene>
    <name evidence="2" type="ORF">H5410_034813</name>
</gene>
<accession>A0A9J5YRP8</accession>
<evidence type="ECO:0000313" key="2">
    <source>
        <dbReference type="EMBL" id="KAG5603443.1"/>
    </source>
</evidence>
<reference evidence="2 3" key="1">
    <citation type="submission" date="2020-09" db="EMBL/GenBank/DDBJ databases">
        <title>De no assembly of potato wild relative species, Solanum commersonii.</title>
        <authorList>
            <person name="Cho K."/>
        </authorList>
    </citation>
    <scope>NUCLEOTIDE SEQUENCE [LARGE SCALE GENOMIC DNA]</scope>
    <source>
        <strain evidence="2">LZ3.2</strain>
        <tissue evidence="2">Leaf</tissue>
    </source>
</reference>
<evidence type="ECO:0000313" key="3">
    <source>
        <dbReference type="Proteomes" id="UP000824120"/>
    </source>
</evidence>
<feature type="region of interest" description="Disordered" evidence="1">
    <location>
        <begin position="18"/>
        <end position="69"/>
    </location>
</feature>
<dbReference type="OrthoDB" id="1305932at2759"/>
<protein>
    <submittedName>
        <fullName evidence="2">Uncharacterized protein</fullName>
    </submittedName>
</protein>
<organism evidence="2 3">
    <name type="scientific">Solanum commersonii</name>
    <name type="common">Commerson's wild potato</name>
    <name type="synonym">Commerson's nightshade</name>
    <dbReference type="NCBI Taxonomy" id="4109"/>
    <lineage>
        <taxon>Eukaryota</taxon>
        <taxon>Viridiplantae</taxon>
        <taxon>Streptophyta</taxon>
        <taxon>Embryophyta</taxon>
        <taxon>Tracheophyta</taxon>
        <taxon>Spermatophyta</taxon>
        <taxon>Magnoliopsida</taxon>
        <taxon>eudicotyledons</taxon>
        <taxon>Gunneridae</taxon>
        <taxon>Pentapetalae</taxon>
        <taxon>asterids</taxon>
        <taxon>lamiids</taxon>
        <taxon>Solanales</taxon>
        <taxon>Solanaceae</taxon>
        <taxon>Solanoideae</taxon>
        <taxon>Solaneae</taxon>
        <taxon>Solanum</taxon>
    </lineage>
</organism>
<comment type="caution">
    <text evidence="2">The sequence shown here is derived from an EMBL/GenBank/DDBJ whole genome shotgun (WGS) entry which is preliminary data.</text>
</comment>
<proteinExistence type="predicted"/>
<sequence>MARGRKKKEVPKLMVTQGRMELTDLGSQTQMDDTAGGKSLEQWPPLPLMEMPTKPSEATQLEQNRDTES</sequence>
<evidence type="ECO:0000256" key="1">
    <source>
        <dbReference type="SAM" id="MobiDB-lite"/>
    </source>
</evidence>
<dbReference type="AlphaFoldDB" id="A0A9J5YRP8"/>
<name>A0A9J5YRP8_SOLCO</name>
<keyword evidence="3" id="KW-1185">Reference proteome</keyword>
<dbReference type="Proteomes" id="UP000824120">
    <property type="component" value="Chromosome 6"/>
</dbReference>